<dbReference type="EMBL" id="CP031166">
    <property type="protein sequence ID" value="AXV09949.1"/>
    <property type="molecule type" value="Genomic_DNA"/>
</dbReference>
<name>A0A346Y652_9ACTN</name>
<organism evidence="1 2">
    <name type="scientific">Euzebya pacifica</name>
    <dbReference type="NCBI Taxonomy" id="1608957"/>
    <lineage>
        <taxon>Bacteria</taxon>
        <taxon>Bacillati</taxon>
        <taxon>Actinomycetota</taxon>
        <taxon>Nitriliruptoria</taxon>
        <taxon>Euzebyales</taxon>
    </lineage>
</organism>
<dbReference type="RefSeq" id="WP_114594552.1">
    <property type="nucleotide sequence ID" value="NZ_CP031166.1"/>
</dbReference>
<geneLocation type="plasmid" evidence="2">
    <name>pedy32-46i</name>
</geneLocation>
<evidence type="ECO:0000313" key="1">
    <source>
        <dbReference type="EMBL" id="AXV09949.1"/>
    </source>
</evidence>
<evidence type="ECO:0000313" key="2">
    <source>
        <dbReference type="Proteomes" id="UP000264006"/>
    </source>
</evidence>
<dbReference type="AlphaFoldDB" id="A0A346Y652"/>
<reference evidence="1 2" key="1">
    <citation type="submission" date="2018-09" db="EMBL/GenBank/DDBJ databases">
        <title>Complete genome sequence of Euzebya sp. DY32-46 isolated from seawater of Pacific Ocean.</title>
        <authorList>
            <person name="Xu L."/>
            <person name="Wu Y.-H."/>
            <person name="Xu X.-W."/>
        </authorList>
    </citation>
    <scope>NUCLEOTIDE SEQUENCE [LARGE SCALE GENOMIC DNA]</scope>
    <source>
        <strain evidence="1 2">DY32-46</strain>
        <plasmid evidence="2">pedy32-46i</plasmid>
    </source>
</reference>
<dbReference type="Proteomes" id="UP000264006">
    <property type="component" value="Plasmid pEDY32-46I"/>
</dbReference>
<gene>
    <name evidence="1" type="ORF">DVS28_b0179</name>
</gene>
<dbReference type="OrthoDB" id="9803176at2"/>
<accession>A0A346Y652</accession>
<keyword evidence="2" id="KW-1185">Reference proteome</keyword>
<keyword evidence="1" id="KW-0614">Plasmid</keyword>
<proteinExistence type="predicted"/>
<sequence>MSGDTIIGHGLGARAKDARALFERYCPNGAEDETRALYEYLCLLAAMDHRDGSDGRAESPYRLVIEYGTPFTCDNSDAGLAAAGLARGQRRECAKNAWRAMSDHRLVYVEGYGRNLIPGTWHAWNHDPVGCRSFDLTWRPDPDTTPAWIGIPFTTAAVTATSGHTGRYGLLPEVALTRDRLHDMIHPCLNDLRAANGQPPIGQTR</sequence>
<dbReference type="KEGG" id="euz:DVS28_b0179"/>
<protein>
    <submittedName>
        <fullName evidence="1">Uncharacterized protein</fullName>
    </submittedName>
</protein>